<accession>A0A8B2P6A4</accession>
<keyword evidence="2" id="KW-0472">Membrane</keyword>
<dbReference type="AlphaFoldDB" id="A0A8B2P6A4"/>
<sequence length="254" mass="26708">MDRVRVVSGDFAPGSPHRMALGSASVELRLALSGGRRRGRPRIVYGPSDIETIRRGGVMLQRRVGWALAVTLCLLPLGPLALVGLLALMSKQEWTIFRCTFKDGRSFIGEVPTADYQCLIGALNAWHMTQDVGADWLPDARRGSAVRPVHYLGPPERIAVPPGVPMVGALPMALPRAGGMATPPWVAANDTSSAAAGVDGEALEYGAEKPAPTPGDAPGQPSRPASAELPPAYELSPAHPASAEDPARSSPHHG</sequence>
<keyword evidence="2" id="KW-1133">Transmembrane helix</keyword>
<gene>
    <name evidence="3" type="ORF">DLJ53_06520</name>
</gene>
<keyword evidence="4" id="KW-1185">Reference proteome</keyword>
<evidence type="ECO:0000256" key="1">
    <source>
        <dbReference type="SAM" id="MobiDB-lite"/>
    </source>
</evidence>
<name>A0A8B2P6A4_9HYPH</name>
<feature type="transmembrane region" description="Helical" evidence="2">
    <location>
        <begin position="64"/>
        <end position="89"/>
    </location>
</feature>
<proteinExistence type="predicted"/>
<comment type="caution">
    <text evidence="3">The sequence shown here is derived from an EMBL/GenBank/DDBJ whole genome shotgun (WGS) entry which is preliminary data.</text>
</comment>
<dbReference type="Proteomes" id="UP000249590">
    <property type="component" value="Unassembled WGS sequence"/>
</dbReference>
<keyword evidence="2" id="KW-0812">Transmembrane</keyword>
<dbReference type="RefSeq" id="WP_111343292.1">
    <property type="nucleotide sequence ID" value="NZ_JAIWKD010000001.1"/>
</dbReference>
<dbReference type="OrthoDB" id="10019616at2"/>
<evidence type="ECO:0000256" key="2">
    <source>
        <dbReference type="SAM" id="Phobius"/>
    </source>
</evidence>
<dbReference type="EMBL" id="QHHQ01000001">
    <property type="protein sequence ID" value="RAI04099.1"/>
    <property type="molecule type" value="Genomic_DNA"/>
</dbReference>
<evidence type="ECO:0000313" key="4">
    <source>
        <dbReference type="Proteomes" id="UP000249590"/>
    </source>
</evidence>
<feature type="region of interest" description="Disordered" evidence="1">
    <location>
        <begin position="201"/>
        <end position="254"/>
    </location>
</feature>
<reference evidence="3 4" key="1">
    <citation type="submission" date="2018-05" db="EMBL/GenBank/DDBJ databases">
        <title>Acuticoccus sediminis sp. nov., isolated from deep-sea sediment of Indian Ocean.</title>
        <authorList>
            <person name="Liu X."/>
            <person name="Lai Q."/>
            <person name="Du Y."/>
            <person name="Sun F."/>
            <person name="Zhang X."/>
            <person name="Wang S."/>
            <person name="Shao Z."/>
        </authorList>
    </citation>
    <scope>NUCLEOTIDE SEQUENCE [LARGE SCALE GENOMIC DNA]</scope>
    <source>
        <strain evidence="3 4">PTG4-2</strain>
    </source>
</reference>
<protein>
    <submittedName>
        <fullName evidence="3">Uncharacterized protein</fullName>
    </submittedName>
</protein>
<evidence type="ECO:0000313" key="3">
    <source>
        <dbReference type="EMBL" id="RAI04099.1"/>
    </source>
</evidence>
<organism evidence="3 4">
    <name type="scientific">Acuticoccus sediminis</name>
    <dbReference type="NCBI Taxonomy" id="2184697"/>
    <lineage>
        <taxon>Bacteria</taxon>
        <taxon>Pseudomonadati</taxon>
        <taxon>Pseudomonadota</taxon>
        <taxon>Alphaproteobacteria</taxon>
        <taxon>Hyphomicrobiales</taxon>
        <taxon>Amorphaceae</taxon>
        <taxon>Acuticoccus</taxon>
    </lineage>
</organism>